<comment type="similarity">
    <text evidence="3 18">Belongs to the complex I subunit 2 family.</text>
</comment>
<dbReference type="InterPro" id="IPR001750">
    <property type="entry name" value="ND/Mrp_TM"/>
</dbReference>
<keyword evidence="11 18" id="KW-0249">Electron transport</keyword>
<feature type="transmembrane region" description="Helical" evidence="18">
    <location>
        <begin position="196"/>
        <end position="214"/>
    </location>
</feature>
<feature type="transmembrane region" description="Helical" evidence="18">
    <location>
        <begin position="57"/>
        <end position="78"/>
    </location>
</feature>
<feature type="domain" description="NADH:quinone oxidoreductase/Mrp antiporter transmembrane" evidence="19">
    <location>
        <begin position="24"/>
        <end position="282"/>
    </location>
</feature>
<dbReference type="InterPro" id="IPR003917">
    <property type="entry name" value="NADH_UbQ_OxRdtase_chain2"/>
</dbReference>
<dbReference type="EMBL" id="KX035193">
    <property type="protein sequence ID" value="AOY40059.1"/>
    <property type="molecule type" value="Genomic_DNA"/>
</dbReference>
<dbReference type="AlphaFoldDB" id="A0A343A680"/>
<evidence type="ECO:0000256" key="17">
    <source>
        <dbReference type="ARBA" id="ARBA00049551"/>
    </source>
</evidence>
<evidence type="ECO:0000256" key="5">
    <source>
        <dbReference type="ARBA" id="ARBA00021008"/>
    </source>
</evidence>
<evidence type="ECO:0000256" key="6">
    <source>
        <dbReference type="ARBA" id="ARBA00022448"/>
    </source>
</evidence>
<dbReference type="GO" id="GO:0005743">
    <property type="term" value="C:mitochondrial inner membrane"/>
    <property type="evidence" value="ECO:0007669"/>
    <property type="project" value="UniProtKB-SubCell"/>
</dbReference>
<evidence type="ECO:0000256" key="10">
    <source>
        <dbReference type="ARBA" id="ARBA00022967"/>
    </source>
</evidence>
<dbReference type="EC" id="7.1.1.2" evidence="4 18"/>
<keyword evidence="8 18" id="KW-0812">Transmembrane</keyword>
<geneLocation type="mitochondrion" evidence="20"/>
<accession>A0A343A680</accession>
<evidence type="ECO:0000256" key="14">
    <source>
        <dbReference type="ARBA" id="ARBA00023075"/>
    </source>
</evidence>
<gene>
    <name evidence="20" type="primary">nad2</name>
</gene>
<feature type="transmembrane region" description="Helical" evidence="18">
    <location>
        <begin position="235"/>
        <end position="255"/>
    </location>
</feature>
<evidence type="ECO:0000256" key="9">
    <source>
        <dbReference type="ARBA" id="ARBA00022792"/>
    </source>
</evidence>
<dbReference type="PANTHER" id="PTHR46552:SF1">
    <property type="entry name" value="NADH-UBIQUINONE OXIDOREDUCTASE CHAIN 2"/>
    <property type="match status" value="1"/>
</dbReference>
<reference evidence="20" key="1">
    <citation type="submission" date="2016-04" db="EMBL/GenBank/DDBJ databases">
        <title>Mitochondria of Scolytid beetles.</title>
        <authorList>
            <person name="Miller K."/>
            <person name="Linard B."/>
            <person name="Vogler A.P."/>
        </authorList>
    </citation>
    <scope>NUCLEOTIDE SEQUENCE</scope>
</reference>
<keyword evidence="13 18" id="KW-0520">NAD</keyword>
<evidence type="ECO:0000256" key="1">
    <source>
        <dbReference type="ARBA" id="ARBA00003257"/>
    </source>
</evidence>
<proteinExistence type="inferred from homology"/>
<evidence type="ECO:0000256" key="4">
    <source>
        <dbReference type="ARBA" id="ARBA00012944"/>
    </source>
</evidence>
<feature type="transmembrane region" description="Helical" evidence="18">
    <location>
        <begin position="267"/>
        <end position="289"/>
    </location>
</feature>
<sequence length="334" mass="37992">MNKFYKYLFSITLIMGTMVSISSLSWLTAWMGLEMNLLSMMPLMKSFKNKYSSEATIKYFITQASASLVLLLSILIITNSWQSSMTQNHSIYLTEMALLLKMGAAPLHFWLPEVVSGLTWPMTMVTLTWQKIAPMILFSYLEPNINLLASVIITSSLVGGILGMNQLCLRKLLAFSSINHIAWMLSTIMFSKSIWLIYFLTYSFINYSLILTLNKNKILFMNQMTKLSPSNKTSKLIFILNFLSLGGLPPFIGFLPKWLTIHVMTQMNMFFTSTILIVSTLIALFMYLRTMFSSMTLSSEESTKLYASKFNNMMIFTSCSTILGLALLMSMPMM</sequence>
<evidence type="ECO:0000256" key="7">
    <source>
        <dbReference type="ARBA" id="ARBA00022660"/>
    </source>
</evidence>
<comment type="function">
    <text evidence="18">Core subunit of the mitochondrial membrane respiratory chain NADH dehydrogenase (Complex I) which catalyzes electron transfer from NADH through the respiratory chain, using ubiquinone as an electron acceptor. Essential for the catalytic activity and assembly of complex I.</text>
</comment>
<evidence type="ECO:0000256" key="12">
    <source>
        <dbReference type="ARBA" id="ARBA00022989"/>
    </source>
</evidence>
<dbReference type="PANTHER" id="PTHR46552">
    <property type="entry name" value="NADH-UBIQUINONE OXIDOREDUCTASE CHAIN 2"/>
    <property type="match status" value="1"/>
</dbReference>
<name>A0A343A680_9CUCU</name>
<evidence type="ECO:0000256" key="2">
    <source>
        <dbReference type="ARBA" id="ARBA00004448"/>
    </source>
</evidence>
<keyword evidence="9 18" id="KW-0999">Mitochondrion inner membrane</keyword>
<evidence type="ECO:0000256" key="15">
    <source>
        <dbReference type="ARBA" id="ARBA00023128"/>
    </source>
</evidence>
<keyword evidence="12 18" id="KW-1133">Transmembrane helix</keyword>
<evidence type="ECO:0000256" key="8">
    <source>
        <dbReference type="ARBA" id="ARBA00022692"/>
    </source>
</evidence>
<evidence type="ECO:0000256" key="13">
    <source>
        <dbReference type="ARBA" id="ARBA00023027"/>
    </source>
</evidence>
<evidence type="ECO:0000259" key="19">
    <source>
        <dbReference type="Pfam" id="PF00361"/>
    </source>
</evidence>
<evidence type="ECO:0000313" key="20">
    <source>
        <dbReference type="EMBL" id="AOY40059.1"/>
    </source>
</evidence>
<organism evidence="20">
    <name type="scientific">Scolytinae sp. BMNH 1040351</name>
    <dbReference type="NCBI Taxonomy" id="1903793"/>
    <lineage>
        <taxon>Eukaryota</taxon>
        <taxon>Metazoa</taxon>
        <taxon>Ecdysozoa</taxon>
        <taxon>Arthropoda</taxon>
        <taxon>Hexapoda</taxon>
        <taxon>Insecta</taxon>
        <taxon>Pterygota</taxon>
        <taxon>Neoptera</taxon>
        <taxon>Endopterygota</taxon>
        <taxon>Coleoptera</taxon>
        <taxon>Polyphaga</taxon>
        <taxon>Cucujiformia</taxon>
        <taxon>Curculionidae</taxon>
        <taxon>Scolytinae</taxon>
    </lineage>
</organism>
<evidence type="ECO:0000256" key="18">
    <source>
        <dbReference type="RuleBase" id="RU003403"/>
    </source>
</evidence>
<feature type="transmembrane region" description="Helical" evidence="18">
    <location>
        <begin position="310"/>
        <end position="331"/>
    </location>
</feature>
<keyword evidence="16 18" id="KW-0472">Membrane</keyword>
<keyword evidence="6" id="KW-0813">Transport</keyword>
<keyword evidence="7 18" id="KW-0679">Respiratory chain</keyword>
<dbReference type="GO" id="GO:0008137">
    <property type="term" value="F:NADH dehydrogenase (ubiquinone) activity"/>
    <property type="evidence" value="ECO:0007669"/>
    <property type="project" value="UniProtKB-EC"/>
</dbReference>
<keyword evidence="15 18" id="KW-0496">Mitochondrion</keyword>
<dbReference type="Pfam" id="PF00361">
    <property type="entry name" value="Proton_antipo_M"/>
    <property type="match status" value="1"/>
</dbReference>
<protein>
    <recommendedName>
        <fullName evidence="5 18">NADH-ubiquinone oxidoreductase chain 2</fullName>
        <ecNumber evidence="4 18">7.1.1.2</ecNumber>
    </recommendedName>
</protein>
<dbReference type="InterPro" id="IPR050175">
    <property type="entry name" value="Complex_I_Subunit_2"/>
</dbReference>
<dbReference type="GO" id="GO:0006120">
    <property type="term" value="P:mitochondrial electron transport, NADH to ubiquinone"/>
    <property type="evidence" value="ECO:0007669"/>
    <property type="project" value="InterPro"/>
</dbReference>
<comment type="catalytic activity">
    <reaction evidence="17 18">
        <text>a ubiquinone + NADH + 5 H(+)(in) = a ubiquinol + NAD(+) + 4 H(+)(out)</text>
        <dbReference type="Rhea" id="RHEA:29091"/>
        <dbReference type="Rhea" id="RHEA-COMP:9565"/>
        <dbReference type="Rhea" id="RHEA-COMP:9566"/>
        <dbReference type="ChEBI" id="CHEBI:15378"/>
        <dbReference type="ChEBI" id="CHEBI:16389"/>
        <dbReference type="ChEBI" id="CHEBI:17976"/>
        <dbReference type="ChEBI" id="CHEBI:57540"/>
        <dbReference type="ChEBI" id="CHEBI:57945"/>
        <dbReference type="EC" id="7.1.1.2"/>
    </reaction>
</comment>
<comment type="subcellular location">
    <subcellularLocation>
        <location evidence="2 18">Mitochondrion inner membrane</location>
        <topology evidence="2 18">Multi-pass membrane protein</topology>
    </subcellularLocation>
</comment>
<evidence type="ECO:0000256" key="3">
    <source>
        <dbReference type="ARBA" id="ARBA00007012"/>
    </source>
</evidence>
<feature type="transmembrane region" description="Helical" evidence="18">
    <location>
        <begin position="145"/>
        <end position="165"/>
    </location>
</feature>
<comment type="function">
    <text evidence="1">Core subunit of the mitochondrial membrane respiratory chain NADH dehydrogenase (Complex I) that is believed to belong to the minimal assembly required for catalysis. Complex I functions in the transfer of electrons from NADH to the respiratory chain. The immediate electron acceptor for the enzyme is believed to be ubiquinone.</text>
</comment>
<feature type="transmembrane region" description="Helical" evidence="18">
    <location>
        <begin position="7"/>
        <end position="33"/>
    </location>
</feature>
<evidence type="ECO:0000256" key="11">
    <source>
        <dbReference type="ARBA" id="ARBA00022982"/>
    </source>
</evidence>
<evidence type="ECO:0000256" key="16">
    <source>
        <dbReference type="ARBA" id="ARBA00023136"/>
    </source>
</evidence>
<keyword evidence="10 18" id="KW-1278">Translocase</keyword>
<dbReference type="PRINTS" id="PR01436">
    <property type="entry name" value="NADHDHGNASE2"/>
</dbReference>
<keyword evidence="14 18" id="KW-0830">Ubiquinone</keyword>